<dbReference type="SUPFAM" id="SSF51735">
    <property type="entry name" value="NAD(P)-binding Rossmann-fold domains"/>
    <property type="match status" value="1"/>
</dbReference>
<dbReference type="SUPFAM" id="SSF50129">
    <property type="entry name" value="GroES-like"/>
    <property type="match status" value="1"/>
</dbReference>
<dbReference type="PANTHER" id="PTHR43350:SF2">
    <property type="entry name" value="GROES-LIKE ZINC-BINDING ALCOHOL DEHYDROGENASE FAMILY PROTEIN"/>
    <property type="match status" value="1"/>
</dbReference>
<gene>
    <name evidence="8" type="ORF">ACFFN0_09765</name>
</gene>
<proteinExistence type="inferred from homology"/>
<keyword evidence="9" id="KW-1185">Reference proteome</keyword>
<keyword evidence="4 6" id="KW-0862">Zinc</keyword>
<evidence type="ECO:0000256" key="1">
    <source>
        <dbReference type="ARBA" id="ARBA00001947"/>
    </source>
</evidence>
<dbReference type="Gene3D" id="3.40.50.720">
    <property type="entry name" value="NAD(P)-binding Rossmann-like Domain"/>
    <property type="match status" value="1"/>
</dbReference>
<comment type="caution">
    <text evidence="8">The sequence shown here is derived from an EMBL/GenBank/DDBJ whole genome shotgun (WGS) entry which is preliminary data.</text>
</comment>
<dbReference type="Proteomes" id="UP001589613">
    <property type="component" value="Unassembled WGS sequence"/>
</dbReference>
<dbReference type="InterPro" id="IPR036291">
    <property type="entry name" value="NAD(P)-bd_dom_sf"/>
</dbReference>
<evidence type="ECO:0000256" key="5">
    <source>
        <dbReference type="ARBA" id="ARBA00023002"/>
    </source>
</evidence>
<evidence type="ECO:0000256" key="2">
    <source>
        <dbReference type="ARBA" id="ARBA00008072"/>
    </source>
</evidence>
<evidence type="ECO:0000256" key="6">
    <source>
        <dbReference type="RuleBase" id="RU361277"/>
    </source>
</evidence>
<keyword evidence="3 6" id="KW-0479">Metal-binding</keyword>
<dbReference type="InterPro" id="IPR020843">
    <property type="entry name" value="ER"/>
</dbReference>
<dbReference type="Pfam" id="PF00107">
    <property type="entry name" value="ADH_zinc_N"/>
    <property type="match status" value="1"/>
</dbReference>
<dbReference type="SMART" id="SM00829">
    <property type="entry name" value="PKS_ER"/>
    <property type="match status" value="1"/>
</dbReference>
<evidence type="ECO:0000259" key="7">
    <source>
        <dbReference type="SMART" id="SM00829"/>
    </source>
</evidence>
<protein>
    <submittedName>
        <fullName evidence="8">Zinc-binding dehydrogenase</fullName>
    </submittedName>
</protein>
<dbReference type="InterPro" id="IPR013154">
    <property type="entry name" value="ADH-like_N"/>
</dbReference>
<comment type="cofactor">
    <cofactor evidence="1 6">
        <name>Zn(2+)</name>
        <dbReference type="ChEBI" id="CHEBI:29105"/>
    </cofactor>
</comment>
<dbReference type="Gene3D" id="3.90.180.10">
    <property type="entry name" value="Medium-chain alcohol dehydrogenases, catalytic domain"/>
    <property type="match status" value="1"/>
</dbReference>
<sequence length="378" mass="39195">MTTSGSLPTTMRAAVCREDGHLVLEDLPVPQPQRDEVLVRVTACGVCHSDLHALDGHIAFPRPAVLGHEISGTVAALGPGAGRDGLAVGQPVVGAFLMPCGRCRYCVQGRDDLCEEFFARNRLGGQLFDGTSRLRTTDGETVAMYSMGGLAEYAVVPATAVAPVPEGMELAPAAVLGCAGLTAYGAVRRAADLHPGESVAVVAVGGVGSNVVQLARAFGASEVVAVDVDADKLAAASRMGATVTVDSRDPDAREQVLAATGGRGVDVAFEVLGRPETFELALQLVAPGGRMVPVGLGRAGQDAPVEINLMVRRSLRIIANYGARTRTDLPAVVDLADRGVLRYRDVVTRTFDLADVDAAYAALRAGEVTGRAVVTMGT</sequence>
<evidence type="ECO:0000256" key="3">
    <source>
        <dbReference type="ARBA" id="ARBA00022723"/>
    </source>
</evidence>
<dbReference type="RefSeq" id="WP_141338539.1">
    <property type="nucleotide sequence ID" value="NZ_JBHMAX010000017.1"/>
</dbReference>
<feature type="domain" description="Enoyl reductase (ER)" evidence="7">
    <location>
        <begin position="20"/>
        <end position="374"/>
    </location>
</feature>
<name>A0ABV5V3G1_9MICO</name>
<evidence type="ECO:0000313" key="9">
    <source>
        <dbReference type="Proteomes" id="UP001589613"/>
    </source>
</evidence>
<dbReference type="InterPro" id="IPR013149">
    <property type="entry name" value="ADH-like_C"/>
</dbReference>
<dbReference type="EMBL" id="JBHMAX010000017">
    <property type="protein sequence ID" value="MFB9732329.1"/>
    <property type="molecule type" value="Genomic_DNA"/>
</dbReference>
<dbReference type="InterPro" id="IPR011032">
    <property type="entry name" value="GroES-like_sf"/>
</dbReference>
<organism evidence="8 9">
    <name type="scientific">Ornithinimicrobium kibberense</name>
    <dbReference type="NCBI Taxonomy" id="282060"/>
    <lineage>
        <taxon>Bacteria</taxon>
        <taxon>Bacillati</taxon>
        <taxon>Actinomycetota</taxon>
        <taxon>Actinomycetes</taxon>
        <taxon>Micrococcales</taxon>
        <taxon>Ornithinimicrobiaceae</taxon>
        <taxon>Ornithinimicrobium</taxon>
    </lineage>
</organism>
<dbReference type="PROSITE" id="PS00059">
    <property type="entry name" value="ADH_ZINC"/>
    <property type="match status" value="1"/>
</dbReference>
<evidence type="ECO:0000313" key="8">
    <source>
        <dbReference type="EMBL" id="MFB9732329.1"/>
    </source>
</evidence>
<dbReference type="Pfam" id="PF08240">
    <property type="entry name" value="ADH_N"/>
    <property type="match status" value="1"/>
</dbReference>
<keyword evidence="5" id="KW-0560">Oxidoreductase</keyword>
<reference evidence="8 9" key="1">
    <citation type="submission" date="2024-09" db="EMBL/GenBank/DDBJ databases">
        <authorList>
            <person name="Sun Q."/>
            <person name="Mori K."/>
        </authorList>
    </citation>
    <scope>NUCLEOTIDE SEQUENCE [LARGE SCALE GENOMIC DNA]</scope>
    <source>
        <strain evidence="8 9">JCM 12763</strain>
    </source>
</reference>
<dbReference type="PANTHER" id="PTHR43350">
    <property type="entry name" value="NAD-DEPENDENT ALCOHOL DEHYDROGENASE"/>
    <property type="match status" value="1"/>
</dbReference>
<dbReference type="InterPro" id="IPR002328">
    <property type="entry name" value="ADH_Zn_CS"/>
</dbReference>
<comment type="similarity">
    <text evidence="2 6">Belongs to the zinc-containing alcohol dehydrogenase family.</text>
</comment>
<evidence type="ECO:0000256" key="4">
    <source>
        <dbReference type="ARBA" id="ARBA00022833"/>
    </source>
</evidence>
<accession>A0ABV5V3G1</accession>